<dbReference type="SMART" id="SM01272">
    <property type="entry name" value="LsmAD"/>
    <property type="match status" value="1"/>
</dbReference>
<organism evidence="3 4">
    <name type="scientific">Castilleja foliolosa</name>
    <dbReference type="NCBI Taxonomy" id="1961234"/>
    <lineage>
        <taxon>Eukaryota</taxon>
        <taxon>Viridiplantae</taxon>
        <taxon>Streptophyta</taxon>
        <taxon>Embryophyta</taxon>
        <taxon>Tracheophyta</taxon>
        <taxon>Spermatophyta</taxon>
        <taxon>Magnoliopsida</taxon>
        <taxon>eudicotyledons</taxon>
        <taxon>Gunneridae</taxon>
        <taxon>Pentapetalae</taxon>
        <taxon>asterids</taxon>
        <taxon>lamiids</taxon>
        <taxon>Lamiales</taxon>
        <taxon>Orobanchaceae</taxon>
        <taxon>Pedicularideae</taxon>
        <taxon>Castillejinae</taxon>
        <taxon>Castilleja</taxon>
    </lineage>
</organism>
<dbReference type="AlphaFoldDB" id="A0ABD3EMX0"/>
<gene>
    <name evidence="3" type="primary">CID3_1</name>
    <name evidence="3" type="ORF">CASFOL_001366</name>
</gene>
<comment type="caution">
    <text evidence="3">The sequence shown here is derived from an EMBL/GenBank/DDBJ whole genome shotgun (WGS) entry which is preliminary data.</text>
</comment>
<feature type="compositionally biased region" description="Low complexity" evidence="1">
    <location>
        <begin position="469"/>
        <end position="512"/>
    </location>
</feature>
<dbReference type="Pfam" id="PF14438">
    <property type="entry name" value="SM-ATX"/>
    <property type="match status" value="1"/>
</dbReference>
<dbReference type="InterPro" id="IPR009604">
    <property type="entry name" value="LsmAD_domain"/>
</dbReference>
<dbReference type="InterPro" id="IPR045117">
    <property type="entry name" value="ATXN2-like"/>
</dbReference>
<evidence type="ECO:0000256" key="1">
    <source>
        <dbReference type="SAM" id="MobiDB-lite"/>
    </source>
</evidence>
<reference evidence="4" key="1">
    <citation type="journal article" date="2024" name="IScience">
        <title>Strigolactones Initiate the Formation of Haustorium-like Structures in Castilleja.</title>
        <authorList>
            <person name="Buerger M."/>
            <person name="Peterson D."/>
            <person name="Chory J."/>
        </authorList>
    </citation>
    <scope>NUCLEOTIDE SEQUENCE [LARGE SCALE GENOMIC DNA]</scope>
</reference>
<dbReference type="Proteomes" id="UP001632038">
    <property type="component" value="Unassembled WGS sequence"/>
</dbReference>
<feature type="compositionally biased region" description="Basic and acidic residues" evidence="1">
    <location>
        <begin position="375"/>
        <end position="411"/>
    </location>
</feature>
<feature type="domain" description="LsmAD" evidence="2">
    <location>
        <begin position="213"/>
        <end position="284"/>
    </location>
</feature>
<feature type="compositionally biased region" description="Polar residues" evidence="1">
    <location>
        <begin position="433"/>
        <end position="457"/>
    </location>
</feature>
<dbReference type="GO" id="GO:0005737">
    <property type="term" value="C:cytoplasm"/>
    <property type="evidence" value="ECO:0007669"/>
    <property type="project" value="UniProtKB-ARBA"/>
</dbReference>
<dbReference type="PANTHER" id="PTHR12854:SF7">
    <property type="entry name" value="ATAXIN-2 HOMOLOG"/>
    <property type="match status" value="1"/>
</dbReference>
<dbReference type="PANTHER" id="PTHR12854">
    <property type="entry name" value="ATAXIN 2-RELATED"/>
    <property type="match status" value="1"/>
</dbReference>
<evidence type="ECO:0000259" key="2">
    <source>
        <dbReference type="SMART" id="SM01272"/>
    </source>
</evidence>
<proteinExistence type="predicted"/>
<feature type="region of interest" description="Disordered" evidence="1">
    <location>
        <begin position="27"/>
        <end position="48"/>
    </location>
</feature>
<protein>
    <submittedName>
        <fullName evidence="3">Polyadenylate-binding protein-interacting protein 3</fullName>
    </submittedName>
</protein>
<evidence type="ECO:0000313" key="4">
    <source>
        <dbReference type="Proteomes" id="UP001632038"/>
    </source>
</evidence>
<accession>A0ABD3EMX0</accession>
<evidence type="ECO:0000313" key="3">
    <source>
        <dbReference type="EMBL" id="KAL3655580.1"/>
    </source>
</evidence>
<name>A0ABD3EMX0_9LAMI</name>
<dbReference type="Pfam" id="PF06741">
    <property type="entry name" value="LsmAD"/>
    <property type="match status" value="1"/>
</dbReference>
<feature type="region of interest" description="Disordered" evidence="1">
    <location>
        <begin position="371"/>
        <end position="512"/>
    </location>
</feature>
<dbReference type="InterPro" id="IPR025852">
    <property type="entry name" value="SM_dom_ATX"/>
</dbReference>
<dbReference type="EMBL" id="JAVIJP010000002">
    <property type="protein sequence ID" value="KAL3655580.1"/>
    <property type="molecule type" value="Genomic_DNA"/>
</dbReference>
<sequence length="647" mass="71162">MNMQQVVQPRPSNGYVRRKVERDAASKFDNKFQTEKTNHSMTSVGKGGGLESTSCDRLIYLTTCLIGQQVEVQVQDGSIISGLFHATNAEDLGIVLKMAHVIQEGSRGQKNVLDTPSKPPARTFIIPAKDLVQVVAKGVLVARNELTNEFESEKQQDLMTDSCISQSRHVELGRELEPWMPDESDPGCPELDNIFDDPWNRGWDQFEANATLFGVKSTFNEELYTTKLERGPQMRDLEREATRLAREIEGEDTLDLHLAEERGIQLDENLEMDEETRFSSVRRRVDDSGYDEIENILLDSRNDETFGGVTSSVIGKPPTDLNTVKLSDGAQASLKSSLMGEMHSSLIARSRDAYHSGSKDHGPKLLTEQLSKQSVNDESRVHDNQPIGHEESSCSKEDKEKMALDHSRVSETEDSYSLMRLKKESSDKAALSPNATSFDPSHASSKGQEKASSSNELSEGAMPPKTQGASSSLARPGSSASSTSERGGPTSTSAGRGLSSSSSVGSFSSEKSTLNPHAKEFKFNPQAKSFVPSSTPLRSSSPVTDSPFYYAANVASVTQMHGMPVGIGVGPSFAPQQPVIFNPLAAQMPQQYYHPNGPQQMMIGQPRPVLYMPTYPTSKFRTREGTFDEPYEEGAQQLMKYRNIAQL</sequence>
<feature type="compositionally biased region" description="Basic and acidic residues" evidence="1">
    <location>
        <begin position="27"/>
        <end position="38"/>
    </location>
</feature>
<keyword evidence="4" id="KW-1185">Reference proteome</keyword>